<sequence length="95" mass="11110">MVDEQIKDEGAEAQAEQLGERPEEALPPPDELEEVDLHELQIKLERVRSYVKRTEMHINANELNLQRLREKRQAVEDKRLGISLVPRKNKTENKV</sequence>
<feature type="region of interest" description="Disordered" evidence="2">
    <location>
        <begin position="1"/>
        <end position="29"/>
    </location>
</feature>
<dbReference type="AlphaFoldDB" id="A0A388THN9"/>
<dbReference type="Proteomes" id="UP000275925">
    <property type="component" value="Unassembled WGS sequence"/>
</dbReference>
<evidence type="ECO:0000313" key="3">
    <source>
        <dbReference type="EMBL" id="GBR76679.1"/>
    </source>
</evidence>
<reference evidence="3 4" key="1">
    <citation type="journal article" date="2019" name="ISME J.">
        <title>Genome analyses of uncultured TG2/ZB3 bacteria in 'Margulisbacteria' specifically attached to ectosymbiotic spirochetes of protists in the termite gut.</title>
        <authorList>
            <person name="Utami Y.D."/>
            <person name="Kuwahara H."/>
            <person name="Igai K."/>
            <person name="Murakami T."/>
            <person name="Sugaya K."/>
            <person name="Morikawa T."/>
            <person name="Nagura Y."/>
            <person name="Yuki M."/>
            <person name="Deevong P."/>
            <person name="Inoue T."/>
            <person name="Kihara K."/>
            <person name="Lo N."/>
            <person name="Yamada A."/>
            <person name="Ohkuma M."/>
            <person name="Hongoh Y."/>
        </authorList>
    </citation>
    <scope>NUCLEOTIDE SEQUENCE [LARGE SCALE GENOMIC DNA]</scope>
    <source>
        <strain evidence="3">NkOx7-02</strain>
    </source>
</reference>
<proteinExistence type="predicted"/>
<feature type="compositionally biased region" description="Basic and acidic residues" evidence="2">
    <location>
        <begin position="1"/>
        <end position="10"/>
    </location>
</feature>
<evidence type="ECO:0000313" key="4">
    <source>
        <dbReference type="Proteomes" id="UP000275925"/>
    </source>
</evidence>
<gene>
    <name evidence="3" type="ORF">NO2_1190</name>
</gene>
<feature type="coiled-coil region" evidence="1">
    <location>
        <begin position="51"/>
        <end position="78"/>
    </location>
</feature>
<accession>A0A388THN9</accession>
<name>A0A388THN9_9BACT</name>
<comment type="caution">
    <text evidence="3">The sequence shown here is derived from an EMBL/GenBank/DDBJ whole genome shotgun (WGS) entry which is preliminary data.</text>
</comment>
<protein>
    <submittedName>
        <fullName evidence="3">Uncharacterized protein</fullName>
    </submittedName>
</protein>
<keyword evidence="4" id="KW-1185">Reference proteome</keyword>
<evidence type="ECO:0000256" key="2">
    <source>
        <dbReference type="SAM" id="MobiDB-lite"/>
    </source>
</evidence>
<evidence type="ECO:0000256" key="1">
    <source>
        <dbReference type="SAM" id="Coils"/>
    </source>
</evidence>
<keyword evidence="1" id="KW-0175">Coiled coil</keyword>
<dbReference type="EMBL" id="BGZO01000040">
    <property type="protein sequence ID" value="GBR76679.1"/>
    <property type="molecule type" value="Genomic_DNA"/>
</dbReference>
<organism evidence="3 4">
    <name type="scientific">Candidatus Termititenax persephonae</name>
    <dbReference type="NCBI Taxonomy" id="2218525"/>
    <lineage>
        <taxon>Bacteria</taxon>
        <taxon>Bacillati</taxon>
        <taxon>Candidatus Margulisiibacteriota</taxon>
        <taxon>Candidatus Termititenacia</taxon>
        <taxon>Candidatus Termititenacales</taxon>
        <taxon>Candidatus Termititenacaceae</taxon>
        <taxon>Candidatus Termititenax</taxon>
    </lineage>
</organism>